<dbReference type="Proteomes" id="UP001054945">
    <property type="component" value="Unassembled WGS sequence"/>
</dbReference>
<sequence length="73" mass="8532">MEFAEVESIVKFSPSRGKKEVLRRTNFHNAGTSPLIPVERMKKRSMSLHLFPSFIRNKEKDINILHYEGVDDE</sequence>
<reference evidence="1 2" key="1">
    <citation type="submission" date="2021-06" db="EMBL/GenBank/DDBJ databases">
        <title>Caerostris extrusa draft genome.</title>
        <authorList>
            <person name="Kono N."/>
            <person name="Arakawa K."/>
        </authorList>
    </citation>
    <scope>NUCLEOTIDE SEQUENCE [LARGE SCALE GENOMIC DNA]</scope>
</reference>
<organism evidence="1 2">
    <name type="scientific">Caerostris extrusa</name>
    <name type="common">Bark spider</name>
    <name type="synonym">Caerostris bankana</name>
    <dbReference type="NCBI Taxonomy" id="172846"/>
    <lineage>
        <taxon>Eukaryota</taxon>
        <taxon>Metazoa</taxon>
        <taxon>Ecdysozoa</taxon>
        <taxon>Arthropoda</taxon>
        <taxon>Chelicerata</taxon>
        <taxon>Arachnida</taxon>
        <taxon>Araneae</taxon>
        <taxon>Araneomorphae</taxon>
        <taxon>Entelegynae</taxon>
        <taxon>Araneoidea</taxon>
        <taxon>Araneidae</taxon>
        <taxon>Caerostris</taxon>
    </lineage>
</organism>
<keyword evidence="2" id="KW-1185">Reference proteome</keyword>
<accession>A0AAV4VV66</accession>
<gene>
    <name evidence="1" type="ORF">CEXT_700661</name>
</gene>
<name>A0AAV4VV66_CAEEX</name>
<protein>
    <submittedName>
        <fullName evidence="1">Uncharacterized protein</fullName>
    </submittedName>
</protein>
<dbReference type="EMBL" id="BPLR01015131">
    <property type="protein sequence ID" value="GIY73839.1"/>
    <property type="molecule type" value="Genomic_DNA"/>
</dbReference>
<evidence type="ECO:0000313" key="1">
    <source>
        <dbReference type="EMBL" id="GIY73839.1"/>
    </source>
</evidence>
<evidence type="ECO:0000313" key="2">
    <source>
        <dbReference type="Proteomes" id="UP001054945"/>
    </source>
</evidence>
<dbReference type="AlphaFoldDB" id="A0AAV4VV66"/>
<proteinExistence type="predicted"/>
<comment type="caution">
    <text evidence="1">The sequence shown here is derived from an EMBL/GenBank/DDBJ whole genome shotgun (WGS) entry which is preliminary data.</text>
</comment>